<dbReference type="InterPro" id="IPR011010">
    <property type="entry name" value="DNA_brk_join_enz"/>
</dbReference>
<dbReference type="RefSeq" id="WP_190075732.1">
    <property type="nucleotide sequence ID" value="NZ_BNBM01000027.1"/>
</dbReference>
<accession>A0ABV1Y5W7</accession>
<evidence type="ECO:0000256" key="1">
    <source>
        <dbReference type="ARBA" id="ARBA00023172"/>
    </source>
</evidence>
<dbReference type="Proteomes" id="UP001486207">
    <property type="component" value="Unassembled WGS sequence"/>
</dbReference>
<dbReference type="SUPFAM" id="SSF56349">
    <property type="entry name" value="DNA breaking-rejoining enzymes"/>
    <property type="match status" value="1"/>
</dbReference>
<feature type="region of interest" description="Disordered" evidence="2">
    <location>
        <begin position="111"/>
        <end position="138"/>
    </location>
</feature>
<evidence type="ECO:0008006" key="5">
    <source>
        <dbReference type="Google" id="ProtNLM"/>
    </source>
</evidence>
<comment type="caution">
    <text evidence="3">The sequence shown here is derived from an EMBL/GenBank/DDBJ whole genome shotgun (WGS) entry which is preliminary data.</text>
</comment>
<feature type="compositionally biased region" description="Basic and acidic residues" evidence="2">
    <location>
        <begin position="127"/>
        <end position="138"/>
    </location>
</feature>
<protein>
    <recommendedName>
        <fullName evidence="5">Integrase</fullName>
    </recommendedName>
</protein>
<keyword evidence="4" id="KW-1185">Reference proteome</keyword>
<keyword evidence="1" id="KW-0233">DNA recombination</keyword>
<sequence length="138" mass="15721">MTVSGWKQVFADANARCRAQGVDVGATPHMLRHPYAVITLELLWRGHLQALGEMNEQQRLTYQRVFGDPLNWVRIRLGHRSATTTALYLHTLQELEMRTRLELVPEGAWEPVGFSEEGCPPTTHPRPGRDREGPDNRP</sequence>
<evidence type="ECO:0000256" key="2">
    <source>
        <dbReference type="SAM" id="MobiDB-lite"/>
    </source>
</evidence>
<reference evidence="3 4" key="1">
    <citation type="submission" date="2024-06" db="EMBL/GenBank/DDBJ databases">
        <title>The Natural Products Discovery Center: Release of the First 8490 Sequenced Strains for Exploring Actinobacteria Biosynthetic Diversity.</title>
        <authorList>
            <person name="Kalkreuter E."/>
            <person name="Kautsar S.A."/>
            <person name="Yang D."/>
            <person name="Bader C.D."/>
            <person name="Teijaro C.N."/>
            <person name="Fluegel L."/>
            <person name="Davis C.M."/>
            <person name="Simpson J.R."/>
            <person name="Lauterbach L."/>
            <person name="Steele A.D."/>
            <person name="Gui C."/>
            <person name="Meng S."/>
            <person name="Li G."/>
            <person name="Viehrig K."/>
            <person name="Ye F."/>
            <person name="Su P."/>
            <person name="Kiefer A.F."/>
            <person name="Nichols A."/>
            <person name="Cepeda A.J."/>
            <person name="Yan W."/>
            <person name="Fan B."/>
            <person name="Jiang Y."/>
            <person name="Adhikari A."/>
            <person name="Zheng C.-J."/>
            <person name="Schuster L."/>
            <person name="Cowan T.M."/>
            <person name="Smanski M.J."/>
            <person name="Chevrette M.G."/>
            <person name="De Carvalho L.P.S."/>
            <person name="Shen B."/>
        </authorList>
    </citation>
    <scope>NUCLEOTIDE SEQUENCE [LARGE SCALE GENOMIC DNA]</scope>
    <source>
        <strain evidence="3 4">NPDC000155</strain>
    </source>
</reference>
<name>A0ABV1Y5W7_9ACTN</name>
<organism evidence="3 4">
    <name type="scientific">Streptomyces lanatus</name>
    <dbReference type="NCBI Taxonomy" id="66900"/>
    <lineage>
        <taxon>Bacteria</taxon>
        <taxon>Bacillati</taxon>
        <taxon>Actinomycetota</taxon>
        <taxon>Actinomycetes</taxon>
        <taxon>Kitasatosporales</taxon>
        <taxon>Streptomycetaceae</taxon>
        <taxon>Streptomyces</taxon>
    </lineage>
</organism>
<evidence type="ECO:0000313" key="3">
    <source>
        <dbReference type="EMBL" id="MER7379250.1"/>
    </source>
</evidence>
<evidence type="ECO:0000313" key="4">
    <source>
        <dbReference type="Proteomes" id="UP001486207"/>
    </source>
</evidence>
<gene>
    <name evidence="3" type="ORF">ABT384_42360</name>
</gene>
<proteinExistence type="predicted"/>
<dbReference type="EMBL" id="JBEPFB010000030">
    <property type="protein sequence ID" value="MER7379250.1"/>
    <property type="molecule type" value="Genomic_DNA"/>
</dbReference>
<dbReference type="InterPro" id="IPR013762">
    <property type="entry name" value="Integrase-like_cat_sf"/>
</dbReference>
<dbReference type="Gene3D" id="1.10.443.10">
    <property type="entry name" value="Intergrase catalytic core"/>
    <property type="match status" value="1"/>
</dbReference>